<proteinExistence type="predicted"/>
<feature type="region of interest" description="Disordered" evidence="1">
    <location>
        <begin position="1"/>
        <end position="37"/>
    </location>
</feature>
<comment type="caution">
    <text evidence="2">The sequence shown here is derived from an EMBL/GenBank/DDBJ whole genome shotgun (WGS) entry which is preliminary data.</text>
</comment>
<dbReference type="Proteomes" id="UP000295560">
    <property type="component" value="Unassembled WGS sequence"/>
</dbReference>
<evidence type="ECO:0000313" key="3">
    <source>
        <dbReference type="Proteomes" id="UP000295560"/>
    </source>
</evidence>
<name>A0A4R1HU34_PSEEN</name>
<dbReference type="EMBL" id="SMFZ01000001">
    <property type="protein sequence ID" value="TCK26194.1"/>
    <property type="molecule type" value="Genomic_DNA"/>
</dbReference>
<gene>
    <name evidence="2" type="ORF">EV378_2023</name>
</gene>
<feature type="region of interest" description="Disordered" evidence="1">
    <location>
        <begin position="67"/>
        <end position="98"/>
    </location>
</feature>
<reference evidence="2 3" key="1">
    <citation type="submission" date="2019-03" db="EMBL/GenBank/DDBJ databases">
        <title>Sequencing the genomes of 1000 actinobacteria strains.</title>
        <authorList>
            <person name="Klenk H.-P."/>
        </authorList>
    </citation>
    <scope>NUCLEOTIDE SEQUENCE [LARGE SCALE GENOMIC DNA]</scope>
    <source>
        <strain evidence="2 3">DSM 44969</strain>
    </source>
</reference>
<evidence type="ECO:0000256" key="1">
    <source>
        <dbReference type="SAM" id="MobiDB-lite"/>
    </source>
</evidence>
<organism evidence="2 3">
    <name type="scientific">Pseudonocardia endophytica</name>
    <dbReference type="NCBI Taxonomy" id="401976"/>
    <lineage>
        <taxon>Bacteria</taxon>
        <taxon>Bacillati</taxon>
        <taxon>Actinomycetota</taxon>
        <taxon>Actinomycetes</taxon>
        <taxon>Pseudonocardiales</taxon>
        <taxon>Pseudonocardiaceae</taxon>
        <taxon>Pseudonocardia</taxon>
    </lineage>
</organism>
<protein>
    <submittedName>
        <fullName evidence="2">Uncharacterized protein</fullName>
    </submittedName>
</protein>
<keyword evidence="3" id="KW-1185">Reference proteome</keyword>
<dbReference type="AlphaFoldDB" id="A0A4R1HU34"/>
<evidence type="ECO:0000313" key="2">
    <source>
        <dbReference type="EMBL" id="TCK26194.1"/>
    </source>
</evidence>
<feature type="compositionally biased region" description="Low complexity" evidence="1">
    <location>
        <begin position="81"/>
        <end position="90"/>
    </location>
</feature>
<sequence length="98" mass="10512">MTGRRDEGATVTETGNGAARDGGPGRNGYARGSFDRERQGRSAYLVGVLARALSTQVEEIARHAAPTPDGWWFTEPNRQDTATAGAAAPATDEREEHR</sequence>
<accession>A0A4R1HU34</accession>